<dbReference type="Pfam" id="PF00347">
    <property type="entry name" value="Ribosomal_L6"/>
    <property type="match status" value="1"/>
</dbReference>
<dbReference type="OrthoDB" id="540873at2759"/>
<evidence type="ECO:0000256" key="3">
    <source>
        <dbReference type="ARBA" id="ARBA00023274"/>
    </source>
</evidence>
<dbReference type="PANTHER" id="PTHR11655:SF14">
    <property type="entry name" value="LARGE RIBOSOMAL SUBUNIT PROTEIN UL6M"/>
    <property type="match status" value="1"/>
</dbReference>
<comment type="caution">
    <text evidence="6">The sequence shown here is derived from an EMBL/GenBank/DDBJ whole genome shotgun (WGS) entry which is preliminary data.</text>
</comment>
<dbReference type="InterPro" id="IPR036789">
    <property type="entry name" value="Ribosomal_uL6-like_a/b-dom_sf"/>
</dbReference>
<dbReference type="PRINTS" id="PR00059">
    <property type="entry name" value="RIBOSOMALL6"/>
</dbReference>
<evidence type="ECO:0000313" key="6">
    <source>
        <dbReference type="EMBL" id="CAI5755639.1"/>
    </source>
</evidence>
<comment type="similarity">
    <text evidence="1 4">Belongs to the universal ribosomal protein uL6 family.</text>
</comment>
<evidence type="ECO:0000313" key="7">
    <source>
        <dbReference type="Proteomes" id="UP001152885"/>
    </source>
</evidence>
<keyword evidence="2 4" id="KW-0689">Ribosomal protein</keyword>
<dbReference type="PANTHER" id="PTHR11655">
    <property type="entry name" value="60S/50S RIBOSOMAL PROTEIN L6/L9"/>
    <property type="match status" value="1"/>
</dbReference>
<dbReference type="GO" id="GO:0019843">
    <property type="term" value="F:rRNA binding"/>
    <property type="evidence" value="ECO:0007669"/>
    <property type="project" value="InterPro"/>
</dbReference>
<dbReference type="InterPro" id="IPR002358">
    <property type="entry name" value="Ribosomal_uL6_CS"/>
</dbReference>
<evidence type="ECO:0000256" key="4">
    <source>
        <dbReference type="RuleBase" id="RU003869"/>
    </source>
</evidence>
<dbReference type="InterPro" id="IPR020040">
    <property type="entry name" value="Ribosomal_uL6_a/b-dom"/>
</dbReference>
<dbReference type="GO" id="GO:0003735">
    <property type="term" value="F:structural constituent of ribosome"/>
    <property type="evidence" value="ECO:0007669"/>
    <property type="project" value="InterPro"/>
</dbReference>
<keyword evidence="3 4" id="KW-0687">Ribonucleoprotein</keyword>
<dbReference type="SUPFAM" id="SSF56053">
    <property type="entry name" value="Ribosomal protein L6"/>
    <property type="match status" value="2"/>
</dbReference>
<protein>
    <recommendedName>
        <fullName evidence="5">Large ribosomal subunit protein uL6 alpha-beta domain-containing protein</fullName>
    </recommendedName>
</protein>
<dbReference type="InterPro" id="IPR019906">
    <property type="entry name" value="Ribosomal_uL6_bac-type"/>
</dbReference>
<dbReference type="PROSITE" id="PS00525">
    <property type="entry name" value="RIBOSOMAL_L6_1"/>
    <property type="match status" value="1"/>
</dbReference>
<dbReference type="Gene3D" id="3.90.930.12">
    <property type="entry name" value="Ribosomal protein L6, alpha-beta domain"/>
    <property type="match status" value="2"/>
</dbReference>
<feature type="domain" description="Large ribosomal subunit protein uL6 alpha-beta" evidence="5">
    <location>
        <begin position="146"/>
        <end position="206"/>
    </location>
</feature>
<name>A0A9W4X853_9ASCO</name>
<proteinExistence type="inferred from homology"/>
<dbReference type="Proteomes" id="UP001152885">
    <property type="component" value="Unassembled WGS sequence"/>
</dbReference>
<accession>A0A9W4X853</accession>
<dbReference type="GO" id="GO:0006412">
    <property type="term" value="P:translation"/>
    <property type="evidence" value="ECO:0007669"/>
    <property type="project" value="InterPro"/>
</dbReference>
<dbReference type="AlphaFoldDB" id="A0A9W4X853"/>
<gene>
    <name evidence="6" type="ORF">CANVERA_P0155</name>
</gene>
<reference evidence="6" key="1">
    <citation type="submission" date="2022-12" db="EMBL/GenBank/DDBJ databases">
        <authorList>
            <person name="Brejova B."/>
        </authorList>
    </citation>
    <scope>NUCLEOTIDE SEQUENCE</scope>
</reference>
<sequence length="221" mass="25155">MVRLCSIRSFSGSSIVLSNIGKKPVRLLDGVSYSVEQIPIEFCKKFQNKSDTYELNRQLILEGPLGKVKQEIAPFIRITKDEKENQLLIGVQKPNNKLQKSLWGTTRAILQRNLIGITEGHLSIVKFVGTGFRAIIEKDTTKNKEFISLKLGFPFTPRLEVPKGIKVSTPNPTRLIIEGNDYEKVKQFAASIRLWKKPEPYKGKGIFIDDETIKLKERKIK</sequence>
<evidence type="ECO:0000256" key="2">
    <source>
        <dbReference type="ARBA" id="ARBA00022980"/>
    </source>
</evidence>
<organism evidence="6 7">
    <name type="scientific">Candida verbasci</name>
    <dbReference type="NCBI Taxonomy" id="1227364"/>
    <lineage>
        <taxon>Eukaryota</taxon>
        <taxon>Fungi</taxon>
        <taxon>Dikarya</taxon>
        <taxon>Ascomycota</taxon>
        <taxon>Saccharomycotina</taxon>
        <taxon>Pichiomycetes</taxon>
        <taxon>Debaryomycetaceae</taxon>
        <taxon>Candida/Lodderomyces clade</taxon>
        <taxon>Candida</taxon>
    </lineage>
</organism>
<keyword evidence="7" id="KW-1185">Reference proteome</keyword>
<dbReference type="GO" id="GO:0005762">
    <property type="term" value="C:mitochondrial large ribosomal subunit"/>
    <property type="evidence" value="ECO:0007669"/>
    <property type="project" value="TreeGrafter"/>
</dbReference>
<evidence type="ECO:0000256" key="1">
    <source>
        <dbReference type="ARBA" id="ARBA00009356"/>
    </source>
</evidence>
<dbReference type="PIRSF" id="PIRSF002162">
    <property type="entry name" value="Ribosomal_L6"/>
    <property type="match status" value="1"/>
</dbReference>
<dbReference type="InterPro" id="IPR000702">
    <property type="entry name" value="Ribosomal_uL6-like"/>
</dbReference>
<evidence type="ECO:0000259" key="5">
    <source>
        <dbReference type="Pfam" id="PF00347"/>
    </source>
</evidence>
<dbReference type="EMBL" id="CANTUO010000001">
    <property type="protein sequence ID" value="CAI5755639.1"/>
    <property type="molecule type" value="Genomic_DNA"/>
</dbReference>